<dbReference type="InterPro" id="IPR001041">
    <property type="entry name" value="2Fe-2S_ferredoxin-type"/>
</dbReference>
<evidence type="ECO:0000313" key="4">
    <source>
        <dbReference type="Proteomes" id="UP001184230"/>
    </source>
</evidence>
<dbReference type="Gene3D" id="2.40.30.10">
    <property type="entry name" value="Translation factors"/>
    <property type="match status" value="1"/>
</dbReference>
<reference evidence="3 4" key="1">
    <citation type="submission" date="2023-07" db="EMBL/GenBank/DDBJ databases">
        <title>Sorghum-associated microbial communities from plants grown in Nebraska, USA.</title>
        <authorList>
            <person name="Schachtman D."/>
        </authorList>
    </citation>
    <scope>NUCLEOTIDE SEQUENCE [LARGE SCALE GENOMIC DNA]</scope>
    <source>
        <strain evidence="3 4">DS1781</strain>
    </source>
</reference>
<dbReference type="InterPro" id="IPR017927">
    <property type="entry name" value="FAD-bd_FR_type"/>
</dbReference>
<dbReference type="InterPro" id="IPR012675">
    <property type="entry name" value="Beta-grasp_dom_sf"/>
</dbReference>
<dbReference type="PROSITE" id="PS51384">
    <property type="entry name" value="FAD_FR"/>
    <property type="match status" value="1"/>
</dbReference>
<evidence type="ECO:0000259" key="2">
    <source>
        <dbReference type="PROSITE" id="PS51384"/>
    </source>
</evidence>
<dbReference type="SUPFAM" id="SSF63380">
    <property type="entry name" value="Riboflavin synthase domain-like"/>
    <property type="match status" value="1"/>
</dbReference>
<dbReference type="Pfam" id="PF00111">
    <property type="entry name" value="Fer2"/>
    <property type="match status" value="1"/>
</dbReference>
<dbReference type="InterPro" id="IPR050415">
    <property type="entry name" value="MRET"/>
</dbReference>
<dbReference type="InterPro" id="IPR039261">
    <property type="entry name" value="FNR_nucleotide-bd"/>
</dbReference>
<dbReference type="CDD" id="cd00207">
    <property type="entry name" value="fer2"/>
    <property type="match status" value="1"/>
</dbReference>
<dbReference type="EC" id="1.14.13.82" evidence="3"/>
<dbReference type="PROSITE" id="PS51085">
    <property type="entry name" value="2FE2S_FER_2"/>
    <property type="match status" value="1"/>
</dbReference>
<dbReference type="CDD" id="cd06185">
    <property type="entry name" value="PDR_like"/>
    <property type="match status" value="1"/>
</dbReference>
<name>A0ABU1NIC6_9BURK</name>
<dbReference type="InterPro" id="IPR006058">
    <property type="entry name" value="2Fe2S_fd_BS"/>
</dbReference>
<dbReference type="GO" id="GO:0018489">
    <property type="term" value="F:vanillate monooxygenase activity"/>
    <property type="evidence" value="ECO:0007669"/>
    <property type="project" value="UniProtKB-EC"/>
</dbReference>
<dbReference type="SUPFAM" id="SSF54292">
    <property type="entry name" value="2Fe-2S ferredoxin-like"/>
    <property type="match status" value="1"/>
</dbReference>
<keyword evidence="4" id="KW-1185">Reference proteome</keyword>
<dbReference type="InterPro" id="IPR001433">
    <property type="entry name" value="OxRdtase_FAD/NAD-bd"/>
</dbReference>
<evidence type="ECO:0000313" key="3">
    <source>
        <dbReference type="EMBL" id="MDR6538176.1"/>
    </source>
</evidence>
<protein>
    <submittedName>
        <fullName evidence="3">Vanillate O-demethylase ferredoxin subunit</fullName>
        <ecNumber evidence="3">1.14.13.82</ecNumber>
    </submittedName>
</protein>
<dbReference type="InterPro" id="IPR017938">
    <property type="entry name" value="Riboflavin_synthase-like_b-brl"/>
</dbReference>
<gene>
    <name evidence="3" type="ORF">J2739_003963</name>
</gene>
<comment type="caution">
    <text evidence="3">The sequence shown here is derived from an EMBL/GenBank/DDBJ whole genome shotgun (WGS) entry which is preliminary data.</text>
</comment>
<dbReference type="InterPro" id="IPR036010">
    <property type="entry name" value="2Fe-2S_ferredoxin-like_sf"/>
</dbReference>
<dbReference type="PROSITE" id="PS00197">
    <property type="entry name" value="2FE2S_FER_1"/>
    <property type="match status" value="1"/>
</dbReference>
<organism evidence="3 4">
    <name type="scientific">Variovorax soli</name>
    <dbReference type="NCBI Taxonomy" id="376815"/>
    <lineage>
        <taxon>Bacteria</taxon>
        <taxon>Pseudomonadati</taxon>
        <taxon>Pseudomonadota</taxon>
        <taxon>Betaproteobacteria</taxon>
        <taxon>Burkholderiales</taxon>
        <taxon>Comamonadaceae</taxon>
        <taxon>Variovorax</taxon>
    </lineage>
</organism>
<feature type="domain" description="FAD-binding FR-type" evidence="2">
    <location>
        <begin position="1"/>
        <end position="104"/>
    </location>
</feature>
<dbReference type="PRINTS" id="PR00409">
    <property type="entry name" value="PHDIOXRDTASE"/>
</dbReference>
<sequence>MPARIAACRDLTPTVREFEITPETGFAAAYEPGSHLQVQLLVGAPGTGRMQTRHYSLVGEPDGRAWRIAVKRLDDGRGGSLAMWRLAPGDRLLVTQPQNHFGLDTTAPGYLLVAGGIGITPMVFMAQRLGALAARRGIAVRMLYGARSAEELAYLPLLQKALGASEACSVQAHTGSAPIDFAAEIEALPRGGQLYTCGPVPMLEAVKRAWAAAGRPPADLRFETFGSSGRLPAQAFEVRIPRHGLSIQVPADSSLLEALEAAGVQTLWDCRRGECGLCAMDVIAVDGEIDHRDVFLSEDEKREGRRICACVSRAVGSITLDSAWRPDAS</sequence>
<keyword evidence="3" id="KW-0560">Oxidoreductase</keyword>
<dbReference type="SUPFAM" id="SSF52343">
    <property type="entry name" value="Ferredoxin reductase-like, C-terminal NADP-linked domain"/>
    <property type="match status" value="1"/>
</dbReference>
<proteinExistence type="predicted"/>
<dbReference type="Gene3D" id="3.40.50.80">
    <property type="entry name" value="Nucleotide-binding domain of ferredoxin-NADP reductase (FNR) module"/>
    <property type="match status" value="1"/>
</dbReference>
<dbReference type="PANTHER" id="PTHR47354:SF2">
    <property type="entry name" value="BLR2392 PROTEIN"/>
    <property type="match status" value="1"/>
</dbReference>
<dbReference type="Pfam" id="PF00175">
    <property type="entry name" value="NAD_binding_1"/>
    <property type="match status" value="1"/>
</dbReference>
<accession>A0ABU1NIC6</accession>
<dbReference type="PANTHER" id="PTHR47354">
    <property type="entry name" value="NADH OXIDOREDUCTASE HCR"/>
    <property type="match status" value="1"/>
</dbReference>
<dbReference type="Gene3D" id="3.10.20.30">
    <property type="match status" value="1"/>
</dbReference>
<dbReference type="EMBL" id="JAVDRF010000009">
    <property type="protein sequence ID" value="MDR6538176.1"/>
    <property type="molecule type" value="Genomic_DNA"/>
</dbReference>
<evidence type="ECO:0000259" key="1">
    <source>
        <dbReference type="PROSITE" id="PS51085"/>
    </source>
</evidence>
<feature type="domain" description="2Fe-2S ferredoxin-type" evidence="1">
    <location>
        <begin position="236"/>
        <end position="326"/>
    </location>
</feature>
<dbReference type="Proteomes" id="UP001184230">
    <property type="component" value="Unassembled WGS sequence"/>
</dbReference>